<dbReference type="AlphaFoldDB" id="A0A0E9SXR2"/>
<reference evidence="1" key="2">
    <citation type="journal article" date="2015" name="Fish Shellfish Immunol.">
        <title>Early steps in the European eel (Anguilla anguilla)-Vibrio vulnificus interaction in the gills: Role of the RtxA13 toxin.</title>
        <authorList>
            <person name="Callol A."/>
            <person name="Pajuelo D."/>
            <person name="Ebbesson L."/>
            <person name="Teles M."/>
            <person name="MacKenzie S."/>
            <person name="Amaro C."/>
        </authorList>
    </citation>
    <scope>NUCLEOTIDE SEQUENCE</scope>
</reference>
<organism evidence="1">
    <name type="scientific">Anguilla anguilla</name>
    <name type="common">European freshwater eel</name>
    <name type="synonym">Muraena anguilla</name>
    <dbReference type="NCBI Taxonomy" id="7936"/>
    <lineage>
        <taxon>Eukaryota</taxon>
        <taxon>Metazoa</taxon>
        <taxon>Chordata</taxon>
        <taxon>Craniata</taxon>
        <taxon>Vertebrata</taxon>
        <taxon>Euteleostomi</taxon>
        <taxon>Actinopterygii</taxon>
        <taxon>Neopterygii</taxon>
        <taxon>Teleostei</taxon>
        <taxon>Anguilliformes</taxon>
        <taxon>Anguillidae</taxon>
        <taxon>Anguilla</taxon>
    </lineage>
</organism>
<sequence length="45" mass="5180">MIQTGFADCMHNIKCVCVCCSKIFFFGCLRKVNILGFLFMSFLLH</sequence>
<accession>A0A0E9SXR2</accession>
<evidence type="ECO:0000313" key="1">
    <source>
        <dbReference type="EMBL" id="JAH45440.1"/>
    </source>
</evidence>
<name>A0A0E9SXR2_ANGAN</name>
<dbReference type="EMBL" id="GBXM01063137">
    <property type="protein sequence ID" value="JAH45440.1"/>
    <property type="molecule type" value="Transcribed_RNA"/>
</dbReference>
<proteinExistence type="predicted"/>
<reference evidence="1" key="1">
    <citation type="submission" date="2014-11" db="EMBL/GenBank/DDBJ databases">
        <authorList>
            <person name="Amaro Gonzalez C."/>
        </authorList>
    </citation>
    <scope>NUCLEOTIDE SEQUENCE</scope>
</reference>
<protein>
    <submittedName>
        <fullName evidence="1">Uncharacterized protein</fullName>
    </submittedName>
</protein>